<evidence type="ECO:0000313" key="2">
    <source>
        <dbReference type="EMBL" id="MBL0737764.1"/>
    </source>
</evidence>
<dbReference type="Proteomes" id="UP000603728">
    <property type="component" value="Unassembled WGS sequence"/>
</dbReference>
<dbReference type="RefSeq" id="WP_202002359.1">
    <property type="nucleotide sequence ID" value="NZ_JAERSF010000002.1"/>
</dbReference>
<dbReference type="SUPFAM" id="SSF55298">
    <property type="entry name" value="YjgF-like"/>
    <property type="match status" value="3"/>
</dbReference>
<reference evidence="2 3" key="1">
    <citation type="submission" date="2021-01" db="EMBL/GenBank/DDBJ databases">
        <title>Genome seq and assembly of Flavobacterium sp. GN10.</title>
        <authorList>
            <person name="Chhetri G."/>
        </authorList>
    </citation>
    <scope>NUCLEOTIDE SEQUENCE [LARGE SCALE GENOMIC DNA]</scope>
    <source>
        <strain evidence="2 3">GN10</strain>
    </source>
</reference>
<dbReference type="PANTHER" id="PTHR11803">
    <property type="entry name" value="2-IMINOBUTANOATE/2-IMINOPROPANOATE DEAMINASE RIDA"/>
    <property type="match status" value="1"/>
</dbReference>
<comment type="similarity">
    <text evidence="1">Belongs to the RutC family.</text>
</comment>
<sequence>MSEIKKNSRNTENAPKSPFSTQTVAFSHYNNFSAQLPIDPKTGEIVSGDIKAQAKQCLTNIQAIVESIGHVMDDAVKLTVFLKNISDVEAVDEVYKTFFKSNLPTRTTVAVDALPLDGALIQIDTLISNGEGTTPQKALDLVKVTRNTENAPKSVHAHNVAFSHYSNISGQLPIDPQSGKIVAGGVKEQAEKCLENIKAILESIGHVMDDVVKTTVFLKNISDAEAVNSVLAKFFPNYVPARTIVSASALPLGALVQIDTAVSHGDGTPPQLPEDARFLVIEANNTENAPKVPYSHTVAYSHYNHISGQLPLVPETNQIVGSGIKEQAVQCLNNIKAIVESIDHKMDDIVKVNIQLKNVADIKTINEIYTSFFSGDLPARTVVGVSAIPLNALIQVDAVVSNSEGTPA</sequence>
<comment type="caution">
    <text evidence="2">The sequence shown here is derived from an EMBL/GenBank/DDBJ whole genome shotgun (WGS) entry which is preliminary data.</text>
</comment>
<accession>A0ABS1KEM8</accession>
<protein>
    <submittedName>
        <fullName evidence="2">Reactive intermediate/imine deaminase</fullName>
    </submittedName>
</protein>
<dbReference type="Gene3D" id="3.30.1330.40">
    <property type="entry name" value="RutC-like"/>
    <property type="match status" value="3"/>
</dbReference>
<evidence type="ECO:0000313" key="3">
    <source>
        <dbReference type="Proteomes" id="UP000603728"/>
    </source>
</evidence>
<dbReference type="Pfam" id="PF01042">
    <property type="entry name" value="Ribonuc_L-PSP"/>
    <property type="match status" value="3"/>
</dbReference>
<keyword evidence="3" id="KW-1185">Reference proteome</keyword>
<organism evidence="2 3">
    <name type="scientific">Flavobacterium tagetis</name>
    <dbReference type="NCBI Taxonomy" id="2801336"/>
    <lineage>
        <taxon>Bacteria</taxon>
        <taxon>Pseudomonadati</taxon>
        <taxon>Bacteroidota</taxon>
        <taxon>Flavobacteriia</taxon>
        <taxon>Flavobacteriales</taxon>
        <taxon>Flavobacteriaceae</taxon>
        <taxon>Flavobacterium</taxon>
    </lineage>
</organism>
<dbReference type="InterPro" id="IPR035959">
    <property type="entry name" value="RutC-like_sf"/>
</dbReference>
<proteinExistence type="inferred from homology"/>
<evidence type="ECO:0000256" key="1">
    <source>
        <dbReference type="ARBA" id="ARBA00010552"/>
    </source>
</evidence>
<name>A0ABS1KEM8_9FLAO</name>
<dbReference type="InterPro" id="IPR006056">
    <property type="entry name" value="RidA"/>
</dbReference>
<dbReference type="CDD" id="cd00448">
    <property type="entry name" value="YjgF_YER057c_UK114_family"/>
    <property type="match status" value="3"/>
</dbReference>
<gene>
    <name evidence="2" type="ORF">JI750_12735</name>
</gene>
<dbReference type="NCBIfam" id="TIGR00004">
    <property type="entry name" value="Rid family detoxifying hydrolase"/>
    <property type="match status" value="1"/>
</dbReference>
<dbReference type="PANTHER" id="PTHR11803:SF39">
    <property type="entry name" value="2-IMINOBUTANOATE_2-IMINOPROPANOATE DEAMINASE"/>
    <property type="match status" value="1"/>
</dbReference>
<dbReference type="InterPro" id="IPR006175">
    <property type="entry name" value="YjgF/YER057c/UK114"/>
</dbReference>
<dbReference type="EMBL" id="JAERSF010000002">
    <property type="protein sequence ID" value="MBL0737764.1"/>
    <property type="molecule type" value="Genomic_DNA"/>
</dbReference>